<dbReference type="Pfam" id="PF14434">
    <property type="entry name" value="Imm6"/>
    <property type="match status" value="1"/>
</dbReference>
<accession>A0A1H1D3B9</accession>
<protein>
    <submittedName>
        <fullName evidence="1">Immunity protein Imm6</fullName>
    </submittedName>
</protein>
<dbReference type="Proteomes" id="UP000198740">
    <property type="component" value="Unassembled WGS sequence"/>
</dbReference>
<evidence type="ECO:0000313" key="3">
    <source>
        <dbReference type="Proteomes" id="UP000198740"/>
    </source>
</evidence>
<dbReference type="RefSeq" id="WP_090401191.1">
    <property type="nucleotide sequence ID" value="NZ_FNKM01000002.1"/>
</dbReference>
<evidence type="ECO:0000313" key="2">
    <source>
        <dbReference type="EMBL" id="TWR59176.1"/>
    </source>
</evidence>
<dbReference type="EMBL" id="VFES01000025">
    <property type="protein sequence ID" value="TWR59176.1"/>
    <property type="molecule type" value="Genomic_DNA"/>
</dbReference>
<gene>
    <name evidence="2" type="ORF">FIV39_27950</name>
    <name evidence="1" type="ORF">SAMN04490186_1624</name>
</gene>
<organism evidence="2 4">
    <name type="scientific">Pseudomonas grimontii</name>
    <dbReference type="NCBI Taxonomy" id="129847"/>
    <lineage>
        <taxon>Bacteria</taxon>
        <taxon>Pseudomonadati</taxon>
        <taxon>Pseudomonadota</taxon>
        <taxon>Gammaproteobacteria</taxon>
        <taxon>Pseudomonadales</taxon>
        <taxon>Pseudomonadaceae</taxon>
        <taxon>Pseudomonas</taxon>
    </lineage>
</organism>
<sequence length="153" mass="17092">MSYSESLSVLEGQMWVKRAAIFLLILDQALDNLSSAPAIYTKCSEAIELCWSWLTDRSLSPEQLAYYLDSDEMQNGPLGEHHFITESLEQDSLILILLVIGFFAHQAYKVSGRQERMSASVNEAGEQAVEYIVEYIYKVGAGGVLDVYLSKNG</sequence>
<keyword evidence="3" id="KW-1185">Reference proteome</keyword>
<dbReference type="Proteomes" id="UP000317267">
    <property type="component" value="Unassembled WGS sequence"/>
</dbReference>
<reference evidence="1 3" key="1">
    <citation type="submission" date="2016-10" db="EMBL/GenBank/DDBJ databases">
        <authorList>
            <person name="Varghese N."/>
            <person name="Submissions S."/>
        </authorList>
    </citation>
    <scope>NUCLEOTIDE SEQUENCE [LARGE SCALE GENOMIC DNA]</scope>
    <source>
        <strain evidence="1 3">BS2976</strain>
    </source>
</reference>
<evidence type="ECO:0000313" key="4">
    <source>
        <dbReference type="Proteomes" id="UP000317267"/>
    </source>
</evidence>
<evidence type="ECO:0000313" key="1">
    <source>
        <dbReference type="EMBL" id="SDQ71031.1"/>
    </source>
</evidence>
<dbReference type="EMBL" id="FNKM01000002">
    <property type="protein sequence ID" value="SDQ71031.1"/>
    <property type="molecule type" value="Genomic_DNA"/>
</dbReference>
<dbReference type="InterPro" id="IPR025674">
    <property type="entry name" value="Imm6"/>
</dbReference>
<proteinExistence type="predicted"/>
<dbReference type="OrthoDB" id="2219989at2"/>
<comment type="caution">
    <text evidence="2">The sequence shown here is derived from an EMBL/GenBank/DDBJ whole genome shotgun (WGS) entry which is preliminary data.</text>
</comment>
<reference evidence="2 4" key="2">
    <citation type="submission" date="2019-06" db="EMBL/GenBank/DDBJ databases">
        <title>Pseudomonas bimorpha sp. nov. isolated from bovine raw milk and skim milk concentrate.</title>
        <authorList>
            <person name="Hofmann K."/>
            <person name="Huptas C."/>
            <person name="Doll E."/>
            <person name="Scherer S."/>
            <person name="Wenning M."/>
        </authorList>
    </citation>
    <scope>NUCLEOTIDE SEQUENCE [LARGE SCALE GENOMIC DNA]</scope>
    <source>
        <strain evidence="2 4">DSM 17515</strain>
    </source>
</reference>
<name>A0A1H1D3B9_9PSED</name>
<dbReference type="AlphaFoldDB" id="A0A1H1D3B9"/>